<dbReference type="Proteomes" id="UP000231658">
    <property type="component" value="Unassembled WGS sequence"/>
</dbReference>
<dbReference type="OrthoDB" id="8159261at2"/>
<proteinExistence type="predicted"/>
<sequence length="181" mass="20864">MSIKNLIICCAVIILSSCATKFKPEGNDFGKWQLPFAPVEVVQLLKGKHGDKDFVFQVALSLQEERLSLIGLDAMGRRAFTVKWDKDGVHGEKAPWMPDQLKGEHILYDLMLAYWPLESLNRPSDIIIEGEYKRLVTRDGENRVTISRLDVHDRWQGRLIIENHHRSYRIEVQSQKIKGPK</sequence>
<keyword evidence="2" id="KW-1185">Reference proteome</keyword>
<dbReference type="EMBL" id="FLYE01000023">
    <property type="protein sequence ID" value="SCA56646.1"/>
    <property type="molecule type" value="Genomic_DNA"/>
</dbReference>
<evidence type="ECO:0000313" key="2">
    <source>
        <dbReference type="Proteomes" id="UP000231658"/>
    </source>
</evidence>
<dbReference type="Pfam" id="PF11659">
    <property type="entry name" value="DUF3261"/>
    <property type="match status" value="1"/>
</dbReference>
<protein>
    <recommendedName>
        <fullName evidence="3">Lipoprotein</fullName>
    </recommendedName>
</protein>
<name>A0A1C3RH78_9PROT</name>
<gene>
    <name evidence="1" type="ORF">MTBPR1_30016</name>
</gene>
<organism evidence="1 2">
    <name type="scientific">Candidatus Terasakiella magnetica</name>
    <dbReference type="NCBI Taxonomy" id="1867952"/>
    <lineage>
        <taxon>Bacteria</taxon>
        <taxon>Pseudomonadati</taxon>
        <taxon>Pseudomonadota</taxon>
        <taxon>Alphaproteobacteria</taxon>
        <taxon>Rhodospirillales</taxon>
        <taxon>Terasakiellaceae</taxon>
        <taxon>Terasakiella</taxon>
    </lineage>
</organism>
<dbReference type="InterPro" id="IPR021675">
    <property type="entry name" value="DUF3261"/>
</dbReference>
<accession>A0A1C3RH78</accession>
<evidence type="ECO:0008006" key="3">
    <source>
        <dbReference type="Google" id="ProtNLM"/>
    </source>
</evidence>
<reference evidence="1 2" key="1">
    <citation type="submission" date="2016-07" db="EMBL/GenBank/DDBJ databases">
        <authorList>
            <person name="Lefevre C.T."/>
        </authorList>
    </citation>
    <scope>NUCLEOTIDE SEQUENCE [LARGE SCALE GENOMIC DNA]</scope>
    <source>
        <strain evidence="1">PR1</strain>
    </source>
</reference>
<dbReference type="STRING" id="1867952.MTBPR1_30016"/>
<evidence type="ECO:0000313" key="1">
    <source>
        <dbReference type="EMBL" id="SCA56646.1"/>
    </source>
</evidence>
<dbReference type="RefSeq" id="WP_069188738.1">
    <property type="nucleotide sequence ID" value="NZ_FLYE01000023.1"/>
</dbReference>
<dbReference type="PROSITE" id="PS51257">
    <property type="entry name" value="PROKAR_LIPOPROTEIN"/>
    <property type="match status" value="1"/>
</dbReference>
<dbReference type="AlphaFoldDB" id="A0A1C3RH78"/>